<sequence>MIGRRGTGAGGVRSIGVDMADAATAGVGAGIAGGGGTVVAGTSPEAAGGADEVDGAPAGRDRAARWPEAIVLAMARPYLARLIGAGLLAAATELAGLALMATATWLLITAADMPPLPVLTIAIVCVRALAVGRGVLRYTERLAGHDAVLRLLTDVRTRVFGALAARRSPAPDAHSGDALSRLVSDVDAVQDLLIRVVVPAAAAACVAVLAVAGAAFIAPAATLPLAAGLLVAGLLLPVVAVALTRRTADRMAPLRGELAADAIDLTRGAADLAAFGATGDALAAAAARAGELARLERRLALTGWAVDGAGVLVSGLTSAAVLVTALRSGASGAEVGVLAVGTLAAVEATLAMVVAARQWAQLRGGLTRVAELLAAPSLTDVPAEPDTRAGTVSPAGTTAPAGIGSPAGTTAATASADRTGPKPRNADGAGLEPRNADGAEPELRNADGLGLELRNADGAGLELRNVVVRYRAGDAAALDGVDLRIPAGARIAIAGPSGAGKSTLLGVLIGAVTPESGAATLDGVPITAYPERDLPGQVGGLLAEAHVFHAGVRENLLLGREGVDPVEQAAAMRAADLLDWVEEQPDGWDTLVGEGGAKLSGGQRQRLALARALLAAPRHLLLDEPTEGLDPQAADRVLRQALDALPPRTAVLLVTHRLRGLSGFDEVLVLDRGRIIQCGRHDDLITRPGWYADTWLAQEAAERGYLAVAP</sequence>
<keyword evidence="3" id="KW-0547">Nucleotide-binding</keyword>
<dbReference type="AlphaFoldDB" id="A0AAE4CUC1"/>
<dbReference type="Gene3D" id="1.20.1560.10">
    <property type="entry name" value="ABC transporter type 1, transmembrane domain"/>
    <property type="match status" value="1"/>
</dbReference>
<feature type="domain" description="ABC transmembrane type-1" evidence="10">
    <location>
        <begin position="82"/>
        <end position="364"/>
    </location>
</feature>
<dbReference type="GO" id="GO:0005886">
    <property type="term" value="C:plasma membrane"/>
    <property type="evidence" value="ECO:0007669"/>
    <property type="project" value="UniProtKB-SubCell"/>
</dbReference>
<gene>
    <name evidence="11" type="ORF">J2S44_004502</name>
</gene>
<evidence type="ECO:0000256" key="8">
    <source>
        <dbReference type="SAM" id="Phobius"/>
    </source>
</evidence>
<dbReference type="InterPro" id="IPR027417">
    <property type="entry name" value="P-loop_NTPase"/>
</dbReference>
<dbReference type="SUPFAM" id="SSF52540">
    <property type="entry name" value="P-loop containing nucleoside triphosphate hydrolases"/>
    <property type="match status" value="1"/>
</dbReference>
<dbReference type="GO" id="GO:0034040">
    <property type="term" value="F:ATPase-coupled lipid transmembrane transporter activity"/>
    <property type="evidence" value="ECO:0007669"/>
    <property type="project" value="TreeGrafter"/>
</dbReference>
<keyword evidence="6 8" id="KW-0472">Membrane</keyword>
<feature type="transmembrane region" description="Helical" evidence="8">
    <location>
        <begin position="223"/>
        <end position="243"/>
    </location>
</feature>
<dbReference type="GO" id="GO:0005524">
    <property type="term" value="F:ATP binding"/>
    <property type="evidence" value="ECO:0007669"/>
    <property type="project" value="UniProtKB-KW"/>
</dbReference>
<evidence type="ECO:0000256" key="3">
    <source>
        <dbReference type="ARBA" id="ARBA00022741"/>
    </source>
</evidence>
<dbReference type="PANTHER" id="PTHR24221:SF654">
    <property type="entry name" value="ATP-BINDING CASSETTE SUB-FAMILY B MEMBER 6"/>
    <property type="match status" value="1"/>
</dbReference>
<keyword evidence="12" id="KW-1185">Reference proteome</keyword>
<feature type="domain" description="ABC transporter" evidence="9">
    <location>
        <begin position="461"/>
        <end position="697"/>
    </location>
</feature>
<dbReference type="PROSITE" id="PS00211">
    <property type="entry name" value="ABC_TRANSPORTER_1"/>
    <property type="match status" value="1"/>
</dbReference>
<dbReference type="GO" id="GO:0140359">
    <property type="term" value="F:ABC-type transporter activity"/>
    <property type="evidence" value="ECO:0007669"/>
    <property type="project" value="InterPro"/>
</dbReference>
<dbReference type="InterPro" id="IPR039421">
    <property type="entry name" value="Type_1_exporter"/>
</dbReference>
<dbReference type="Gene3D" id="3.40.50.300">
    <property type="entry name" value="P-loop containing nucleotide triphosphate hydrolases"/>
    <property type="match status" value="1"/>
</dbReference>
<evidence type="ECO:0000313" key="12">
    <source>
        <dbReference type="Proteomes" id="UP001183629"/>
    </source>
</evidence>
<evidence type="ECO:0000259" key="9">
    <source>
        <dbReference type="PROSITE" id="PS50893"/>
    </source>
</evidence>
<dbReference type="RefSeq" id="WP_374727892.1">
    <property type="nucleotide sequence ID" value="NZ_JAVDYC010000001.1"/>
</dbReference>
<dbReference type="InterPro" id="IPR003593">
    <property type="entry name" value="AAA+_ATPase"/>
</dbReference>
<proteinExistence type="predicted"/>
<reference evidence="11 12" key="1">
    <citation type="submission" date="2023-07" db="EMBL/GenBank/DDBJ databases">
        <title>Sequencing the genomes of 1000 actinobacteria strains.</title>
        <authorList>
            <person name="Klenk H.-P."/>
        </authorList>
    </citation>
    <scope>NUCLEOTIDE SEQUENCE [LARGE SCALE GENOMIC DNA]</scope>
    <source>
        <strain evidence="11 12">DSM 44711</strain>
    </source>
</reference>
<protein>
    <submittedName>
        <fullName evidence="11">ATP-binding cassette subfamily C protein CydC</fullName>
    </submittedName>
</protein>
<feature type="transmembrane region" description="Helical" evidence="8">
    <location>
        <begin position="114"/>
        <end position="136"/>
    </location>
</feature>
<comment type="caution">
    <text evidence="11">The sequence shown here is derived from an EMBL/GenBank/DDBJ whole genome shotgun (WGS) entry which is preliminary data.</text>
</comment>
<feature type="transmembrane region" description="Helical" evidence="8">
    <location>
        <begin position="335"/>
        <end position="356"/>
    </location>
</feature>
<feature type="compositionally biased region" description="Low complexity" evidence="7">
    <location>
        <begin position="393"/>
        <end position="416"/>
    </location>
</feature>
<feature type="transmembrane region" description="Helical" evidence="8">
    <location>
        <begin position="192"/>
        <end position="217"/>
    </location>
</feature>
<dbReference type="EMBL" id="JAVDYC010000001">
    <property type="protein sequence ID" value="MDR7324252.1"/>
    <property type="molecule type" value="Genomic_DNA"/>
</dbReference>
<dbReference type="SMART" id="SM00382">
    <property type="entry name" value="AAA"/>
    <property type="match status" value="1"/>
</dbReference>
<evidence type="ECO:0000256" key="4">
    <source>
        <dbReference type="ARBA" id="ARBA00022840"/>
    </source>
</evidence>
<dbReference type="PROSITE" id="PS50929">
    <property type="entry name" value="ABC_TM1F"/>
    <property type="match status" value="1"/>
</dbReference>
<feature type="transmembrane region" description="Helical" evidence="8">
    <location>
        <begin position="304"/>
        <end position="323"/>
    </location>
</feature>
<accession>A0AAE4CUC1</accession>
<feature type="region of interest" description="Disordered" evidence="7">
    <location>
        <begin position="380"/>
        <end position="443"/>
    </location>
</feature>
<dbReference type="InterPro" id="IPR011527">
    <property type="entry name" value="ABC1_TM_dom"/>
</dbReference>
<feature type="compositionally biased region" description="Basic and acidic residues" evidence="7">
    <location>
        <begin position="434"/>
        <end position="443"/>
    </location>
</feature>
<dbReference type="GO" id="GO:0016887">
    <property type="term" value="F:ATP hydrolysis activity"/>
    <property type="evidence" value="ECO:0007669"/>
    <property type="project" value="InterPro"/>
</dbReference>
<keyword evidence="5 8" id="KW-1133">Transmembrane helix</keyword>
<dbReference type="Proteomes" id="UP001183629">
    <property type="component" value="Unassembled WGS sequence"/>
</dbReference>
<organism evidence="11 12">
    <name type="scientific">Catenuloplanes niger</name>
    <dbReference type="NCBI Taxonomy" id="587534"/>
    <lineage>
        <taxon>Bacteria</taxon>
        <taxon>Bacillati</taxon>
        <taxon>Actinomycetota</taxon>
        <taxon>Actinomycetes</taxon>
        <taxon>Micromonosporales</taxon>
        <taxon>Micromonosporaceae</taxon>
        <taxon>Catenuloplanes</taxon>
    </lineage>
</organism>
<evidence type="ECO:0000259" key="10">
    <source>
        <dbReference type="PROSITE" id="PS50929"/>
    </source>
</evidence>
<dbReference type="InterPro" id="IPR017871">
    <property type="entry name" value="ABC_transporter-like_CS"/>
</dbReference>
<feature type="transmembrane region" description="Helical" evidence="8">
    <location>
        <begin position="82"/>
        <end position="108"/>
    </location>
</feature>
<evidence type="ECO:0000256" key="7">
    <source>
        <dbReference type="SAM" id="MobiDB-lite"/>
    </source>
</evidence>
<dbReference type="InterPro" id="IPR036640">
    <property type="entry name" value="ABC1_TM_sf"/>
</dbReference>
<dbReference type="SUPFAM" id="SSF90123">
    <property type="entry name" value="ABC transporter transmembrane region"/>
    <property type="match status" value="1"/>
</dbReference>
<evidence type="ECO:0000256" key="1">
    <source>
        <dbReference type="ARBA" id="ARBA00004651"/>
    </source>
</evidence>
<evidence type="ECO:0000256" key="6">
    <source>
        <dbReference type="ARBA" id="ARBA00023136"/>
    </source>
</evidence>
<dbReference type="PROSITE" id="PS50893">
    <property type="entry name" value="ABC_TRANSPORTER_2"/>
    <property type="match status" value="1"/>
</dbReference>
<dbReference type="Pfam" id="PF00005">
    <property type="entry name" value="ABC_tran"/>
    <property type="match status" value="1"/>
</dbReference>
<keyword evidence="4 11" id="KW-0067">ATP-binding</keyword>
<name>A0AAE4CUC1_9ACTN</name>
<dbReference type="InterPro" id="IPR003439">
    <property type="entry name" value="ABC_transporter-like_ATP-bd"/>
</dbReference>
<evidence type="ECO:0000313" key="11">
    <source>
        <dbReference type="EMBL" id="MDR7324252.1"/>
    </source>
</evidence>
<comment type="subcellular location">
    <subcellularLocation>
        <location evidence="1">Cell membrane</location>
        <topology evidence="1">Multi-pass membrane protein</topology>
    </subcellularLocation>
</comment>
<dbReference type="PANTHER" id="PTHR24221">
    <property type="entry name" value="ATP-BINDING CASSETTE SUB-FAMILY B"/>
    <property type="match status" value="1"/>
</dbReference>
<keyword evidence="2 8" id="KW-0812">Transmembrane</keyword>
<evidence type="ECO:0000256" key="2">
    <source>
        <dbReference type="ARBA" id="ARBA00022692"/>
    </source>
</evidence>
<evidence type="ECO:0000256" key="5">
    <source>
        <dbReference type="ARBA" id="ARBA00022989"/>
    </source>
</evidence>